<keyword evidence="3" id="KW-1185">Reference proteome</keyword>
<accession>A0A1N6ZA24</accession>
<reference evidence="3" key="1">
    <citation type="submission" date="2017-01" db="EMBL/GenBank/DDBJ databases">
        <authorList>
            <person name="Varghese N."/>
            <person name="Submissions S."/>
        </authorList>
    </citation>
    <scope>NUCLEOTIDE SEQUENCE [LARGE SCALE GENOMIC DNA]</scope>
    <source>
        <strain evidence="3">CGMCC 1.7737</strain>
    </source>
</reference>
<organism evidence="2 3">
    <name type="scientific">Haladaptatus litoreus</name>
    <dbReference type="NCBI Taxonomy" id="553468"/>
    <lineage>
        <taxon>Archaea</taxon>
        <taxon>Methanobacteriati</taxon>
        <taxon>Methanobacteriota</taxon>
        <taxon>Stenosarchaea group</taxon>
        <taxon>Halobacteria</taxon>
        <taxon>Halobacteriales</taxon>
        <taxon>Haladaptataceae</taxon>
        <taxon>Haladaptatus</taxon>
    </lineage>
</organism>
<keyword evidence="1" id="KW-0812">Transmembrane</keyword>
<dbReference type="EMBL" id="FTNO01000001">
    <property type="protein sequence ID" value="SIR23619.1"/>
    <property type="molecule type" value="Genomic_DNA"/>
</dbReference>
<protein>
    <submittedName>
        <fullName evidence="2">Uncharacterized protein</fullName>
    </submittedName>
</protein>
<evidence type="ECO:0000313" key="3">
    <source>
        <dbReference type="Proteomes" id="UP000186914"/>
    </source>
</evidence>
<dbReference type="OrthoDB" id="248274at2157"/>
<sequence length="91" mass="10109">MRVRPSTLFLVGVGIIVVPVSPFVFFRSPTAWIALGGTFMLAGIGTALHRGRGKRSARQSSPQSHHYIICPHCATRNFASRNVCRYCDEEF</sequence>
<dbReference type="AlphaFoldDB" id="A0A1N6ZA24"/>
<keyword evidence="1" id="KW-1133">Transmembrane helix</keyword>
<evidence type="ECO:0000313" key="2">
    <source>
        <dbReference type="EMBL" id="SIR23619.1"/>
    </source>
</evidence>
<name>A0A1N6ZA24_9EURY</name>
<dbReference type="RefSeq" id="WP_076429865.1">
    <property type="nucleotide sequence ID" value="NZ_FTNO01000001.1"/>
</dbReference>
<feature type="transmembrane region" description="Helical" evidence="1">
    <location>
        <begin position="7"/>
        <end position="25"/>
    </location>
</feature>
<dbReference type="Proteomes" id="UP000186914">
    <property type="component" value="Unassembled WGS sequence"/>
</dbReference>
<proteinExistence type="predicted"/>
<evidence type="ECO:0000256" key="1">
    <source>
        <dbReference type="SAM" id="Phobius"/>
    </source>
</evidence>
<feature type="transmembrane region" description="Helical" evidence="1">
    <location>
        <begin position="31"/>
        <end position="48"/>
    </location>
</feature>
<gene>
    <name evidence="2" type="ORF">SAMN05421858_1938</name>
</gene>
<keyword evidence="1" id="KW-0472">Membrane</keyword>